<comment type="caution">
    <text evidence="1">The sequence shown here is derived from an EMBL/GenBank/DDBJ whole genome shotgun (WGS) entry which is preliminary data.</text>
</comment>
<dbReference type="Proteomes" id="UP000051048">
    <property type="component" value="Unassembled WGS sequence"/>
</dbReference>
<evidence type="ECO:0000313" key="1">
    <source>
        <dbReference type="EMBL" id="KRL81817.1"/>
    </source>
</evidence>
<protein>
    <recommendedName>
        <fullName evidence="3">Phage protein</fullName>
    </recommendedName>
</protein>
<accession>A0A0R1TLD0</accession>
<dbReference type="EMBL" id="AZFH01000031">
    <property type="protein sequence ID" value="KRL81817.1"/>
    <property type="molecule type" value="Genomic_DNA"/>
</dbReference>
<reference evidence="1 2" key="1">
    <citation type="journal article" date="2015" name="Genome Announc.">
        <title>Expanding the biotechnology potential of lactobacilli through comparative genomics of 213 strains and associated genera.</title>
        <authorList>
            <person name="Sun Z."/>
            <person name="Harris H.M."/>
            <person name="McCann A."/>
            <person name="Guo C."/>
            <person name="Argimon S."/>
            <person name="Zhang W."/>
            <person name="Yang X."/>
            <person name="Jeffery I.B."/>
            <person name="Cooney J.C."/>
            <person name="Kagawa T.F."/>
            <person name="Liu W."/>
            <person name="Song Y."/>
            <person name="Salvetti E."/>
            <person name="Wrobel A."/>
            <person name="Rasinkangas P."/>
            <person name="Parkhill J."/>
            <person name="Rea M.C."/>
            <person name="O'Sullivan O."/>
            <person name="Ritari J."/>
            <person name="Douillard F.P."/>
            <person name="Paul Ross R."/>
            <person name="Yang R."/>
            <person name="Briner A.E."/>
            <person name="Felis G.E."/>
            <person name="de Vos W.M."/>
            <person name="Barrangou R."/>
            <person name="Klaenhammer T.R."/>
            <person name="Caufield P.W."/>
            <person name="Cui Y."/>
            <person name="Zhang H."/>
            <person name="O'Toole P.W."/>
        </authorList>
    </citation>
    <scope>NUCLEOTIDE SEQUENCE [LARGE SCALE GENOMIC DNA]</scope>
    <source>
        <strain evidence="1 2">DSM 15833</strain>
    </source>
</reference>
<dbReference type="STRING" id="1423740.FC36_GL001412"/>
<dbReference type="PATRIC" id="fig|1423740.3.peg.1521"/>
<evidence type="ECO:0000313" key="2">
    <source>
        <dbReference type="Proteomes" id="UP000051048"/>
    </source>
</evidence>
<evidence type="ECO:0008006" key="3">
    <source>
        <dbReference type="Google" id="ProtNLM"/>
    </source>
</evidence>
<organism evidence="1 2">
    <name type="scientific">Ligilactobacillus equi DSM 15833 = JCM 10991</name>
    <dbReference type="NCBI Taxonomy" id="1423740"/>
    <lineage>
        <taxon>Bacteria</taxon>
        <taxon>Bacillati</taxon>
        <taxon>Bacillota</taxon>
        <taxon>Bacilli</taxon>
        <taxon>Lactobacillales</taxon>
        <taxon>Lactobacillaceae</taxon>
        <taxon>Ligilactobacillus</taxon>
    </lineage>
</organism>
<sequence length="187" mass="21241">MNFFDEIKTRIPASINADYGRNVNKLIQFLATELANIQGIFNLIESYRDINNAKGEVLDRLGEKYGQSRGQADDDFYRIMLKSKIASRRGDATVNGIIRTIQNAFNIEPKNIRVEPLENEPLAIRIVDIPIELAKTPWQQKYLLKRVEETSAAGIRVDQIRFVDTSWNTVKVVYGTRSAIISVNGPK</sequence>
<proteinExistence type="predicted"/>
<gene>
    <name evidence="1" type="ORF">FC36_GL001412</name>
</gene>
<name>A0A0R1TLD0_9LACO</name>
<dbReference type="OrthoDB" id="2087266at2"/>
<dbReference type="AlphaFoldDB" id="A0A0R1TLD0"/>